<evidence type="ECO:0000313" key="10">
    <source>
        <dbReference type="Proteomes" id="UP000018468"/>
    </source>
</evidence>
<sequence>MDKTEEIHTPENENAHKTYKPVERIWTARLVISSFFGALGSSYLYGYNLSVVNAPSSYVKAFYNQTWIERYDHPIEAGSLTILWSVTVSIFAVGGLFGAVGVHLLVKYVGRKGTLLLNNAFAVIASLLLALGELAGSFEMLILGRFIIGIDSGIALSALPMYLGEISPKQIRGSIGQFNSIFICVGVFTGQVLGLPELLGQESHWNFLFGFIMLPALVQLFVLPFLPESPRYLLMEKQDSIGAKKAFQAFLGKDDVSEEMDEVHAELRAQNTLQLISIMGLFRDRSVRWQIITVIVTMACYQLCGLNAIWFYTNSILKEAGFANELIPYITLSTGGIETLAAVLSGLVIERVGRRQLLIAGFGAMTVCYGVLTIFLNFQSTVSWMPYLSFTSILAVIASFCIGPGGIPFILTGELFEQSYRPAAFMIAGTVNWLSNFAVGLFFPFIQEAFGNYCFLAFAIICLGGAIYLYIILPETKNKTFVEISQCFSKINKVSFCSPAEEEMQCIPAVKMMEKEEQTGTLNEDGKNGIETESSF</sequence>
<reference evidence="9" key="3">
    <citation type="submission" date="2025-09" db="UniProtKB">
        <authorList>
            <consortium name="Ensembl"/>
        </authorList>
    </citation>
    <scope>IDENTIFICATION</scope>
</reference>
<dbReference type="EMBL" id="AHAT01001166">
    <property type="status" value="NOT_ANNOTATED_CDS"/>
    <property type="molecule type" value="Genomic_DNA"/>
</dbReference>
<feature type="transmembrane region" description="Helical" evidence="7">
    <location>
        <begin position="450"/>
        <end position="471"/>
    </location>
</feature>
<organism evidence="9 10">
    <name type="scientific">Lepisosteus oculatus</name>
    <name type="common">Spotted gar</name>
    <dbReference type="NCBI Taxonomy" id="7918"/>
    <lineage>
        <taxon>Eukaryota</taxon>
        <taxon>Metazoa</taxon>
        <taxon>Chordata</taxon>
        <taxon>Craniata</taxon>
        <taxon>Vertebrata</taxon>
        <taxon>Euteleostomi</taxon>
        <taxon>Actinopterygii</taxon>
        <taxon>Neopterygii</taxon>
        <taxon>Holostei</taxon>
        <taxon>Semionotiformes</taxon>
        <taxon>Lepisosteidae</taxon>
        <taxon>Lepisosteus</taxon>
    </lineage>
</organism>
<dbReference type="SUPFAM" id="SSF103473">
    <property type="entry name" value="MFS general substrate transporter"/>
    <property type="match status" value="1"/>
</dbReference>
<reference evidence="10" key="1">
    <citation type="submission" date="2011-12" db="EMBL/GenBank/DDBJ databases">
        <title>The Draft Genome of Lepisosteus oculatus.</title>
        <authorList>
            <consortium name="The Broad Institute Genome Assembly &amp; Analysis Group"/>
            <consortium name="Computational R&amp;D Group"/>
            <consortium name="and Sequencing Platform"/>
            <person name="Di Palma F."/>
            <person name="Alfoldi J."/>
            <person name="Johnson J."/>
            <person name="Berlin A."/>
            <person name="Gnerre S."/>
            <person name="Jaffe D."/>
            <person name="MacCallum I."/>
            <person name="Young S."/>
            <person name="Walker B.J."/>
            <person name="Lander E.S."/>
            <person name="Lindblad-Toh K."/>
        </authorList>
    </citation>
    <scope>NUCLEOTIDE SEQUENCE [LARGE SCALE GENOMIC DNA]</scope>
</reference>
<dbReference type="EMBL" id="AHAT01001170">
    <property type="status" value="NOT_ANNOTATED_CDS"/>
    <property type="molecule type" value="Genomic_DNA"/>
</dbReference>
<dbReference type="GeneID" id="102691596"/>
<dbReference type="KEGG" id="loc:102691596"/>
<proteinExistence type="inferred from homology"/>
<dbReference type="OMA" id="PADHIYM"/>
<dbReference type="Gene3D" id="1.20.1250.20">
    <property type="entry name" value="MFS general substrate transporter like domains"/>
    <property type="match status" value="1"/>
</dbReference>
<dbReference type="FunFam" id="1.20.1250.20:FF:000029">
    <property type="entry name" value="solute carrier family 2, facilitated glucose transporter member 4"/>
    <property type="match status" value="1"/>
</dbReference>
<dbReference type="EMBL" id="AHAT01001173">
    <property type="status" value="NOT_ANNOTATED_CDS"/>
    <property type="molecule type" value="Genomic_DNA"/>
</dbReference>
<feature type="transmembrane region" description="Helical" evidence="7">
    <location>
        <begin position="207"/>
        <end position="226"/>
    </location>
</feature>
<evidence type="ECO:0000256" key="2">
    <source>
        <dbReference type="ARBA" id="ARBA00022692"/>
    </source>
</evidence>
<feature type="transmembrane region" description="Helical" evidence="7">
    <location>
        <begin position="115"/>
        <end position="136"/>
    </location>
</feature>
<dbReference type="RefSeq" id="XP_015200238.1">
    <property type="nucleotide sequence ID" value="XM_015344752.1"/>
</dbReference>
<feature type="compositionally biased region" description="Basic and acidic residues" evidence="6">
    <location>
        <begin position="517"/>
        <end position="530"/>
    </location>
</feature>
<dbReference type="EMBL" id="AHAT01001174">
    <property type="status" value="NOT_ANNOTATED_CDS"/>
    <property type="molecule type" value="Genomic_DNA"/>
</dbReference>
<evidence type="ECO:0000259" key="8">
    <source>
        <dbReference type="PROSITE" id="PS50850"/>
    </source>
</evidence>
<dbReference type="Ensembl" id="ENSLOCT00000012174.1">
    <property type="protein sequence ID" value="ENSLOCP00000012153.1"/>
    <property type="gene ID" value="ENSLOCG00000009930.1"/>
</dbReference>
<dbReference type="EMBL" id="AHAT01001172">
    <property type="status" value="NOT_ANNOTATED_CDS"/>
    <property type="molecule type" value="Genomic_DNA"/>
</dbReference>
<feature type="transmembrane region" description="Helical" evidence="7">
    <location>
        <begin position="384"/>
        <end position="411"/>
    </location>
</feature>
<keyword evidence="5" id="KW-0813">Transport</keyword>
<dbReference type="Bgee" id="ENSLOCG00000009930">
    <property type="expression patterns" value="Expressed in liver and 5 other cell types or tissues"/>
</dbReference>
<dbReference type="EMBL" id="AHAT01001167">
    <property type="status" value="NOT_ANNOTATED_CDS"/>
    <property type="molecule type" value="Genomic_DNA"/>
</dbReference>
<feature type="transmembrane region" description="Helical" evidence="7">
    <location>
        <begin position="356"/>
        <end position="378"/>
    </location>
</feature>
<keyword evidence="4 7" id="KW-0472">Membrane</keyword>
<dbReference type="EMBL" id="AHAT01001168">
    <property type="status" value="NOT_ANNOTATED_CDS"/>
    <property type="molecule type" value="Genomic_DNA"/>
</dbReference>
<dbReference type="STRING" id="7918.ENSLOCP00000012153"/>
<dbReference type="InParanoid" id="W5MUU4"/>
<dbReference type="GO" id="GO:0005886">
    <property type="term" value="C:plasma membrane"/>
    <property type="evidence" value="ECO:0000318"/>
    <property type="project" value="GO_Central"/>
</dbReference>
<dbReference type="PRINTS" id="PR00171">
    <property type="entry name" value="SUGRTRNSPORT"/>
</dbReference>
<evidence type="ECO:0000256" key="4">
    <source>
        <dbReference type="ARBA" id="ARBA00023136"/>
    </source>
</evidence>
<dbReference type="EMBL" id="AHAT01001169">
    <property type="status" value="NOT_ANNOTATED_CDS"/>
    <property type="molecule type" value="Genomic_DNA"/>
</dbReference>
<keyword evidence="3 7" id="KW-1133">Transmembrane helix</keyword>
<dbReference type="GO" id="GO:0070837">
    <property type="term" value="P:dehydroascorbic acid transport"/>
    <property type="evidence" value="ECO:0000318"/>
    <property type="project" value="GO_Central"/>
</dbReference>
<feature type="transmembrane region" description="Helical" evidence="7">
    <location>
        <begin position="327"/>
        <end position="349"/>
    </location>
</feature>
<feature type="domain" description="Major facilitator superfamily (MFS) profile" evidence="8">
    <location>
        <begin position="34"/>
        <end position="477"/>
    </location>
</feature>
<evidence type="ECO:0000256" key="6">
    <source>
        <dbReference type="SAM" id="MobiDB-lite"/>
    </source>
</evidence>
<protein>
    <submittedName>
        <fullName evidence="9">Solute carrier family 2 member 9</fullName>
    </submittedName>
</protein>
<evidence type="ECO:0000313" key="9">
    <source>
        <dbReference type="Ensembl" id="ENSLOCP00000012153.1"/>
    </source>
</evidence>
<reference evidence="9" key="2">
    <citation type="submission" date="2025-08" db="UniProtKB">
        <authorList>
            <consortium name="Ensembl"/>
        </authorList>
    </citation>
    <scope>IDENTIFICATION</scope>
</reference>
<dbReference type="EMBL" id="AHAT01001171">
    <property type="status" value="NOT_ANNOTATED_CDS"/>
    <property type="molecule type" value="Genomic_DNA"/>
</dbReference>
<dbReference type="PANTHER" id="PTHR23503">
    <property type="entry name" value="SOLUTE CARRIER FAMILY 2"/>
    <property type="match status" value="1"/>
</dbReference>
<feature type="transmembrane region" description="Helical" evidence="7">
    <location>
        <begin position="289"/>
        <end position="312"/>
    </location>
</feature>
<dbReference type="Proteomes" id="UP000018468">
    <property type="component" value="Linkage group LG4"/>
</dbReference>
<dbReference type="GeneTree" id="ENSGT00940000159192"/>
<dbReference type="InterPro" id="IPR045263">
    <property type="entry name" value="GLUT"/>
</dbReference>
<dbReference type="Pfam" id="PF00083">
    <property type="entry name" value="Sugar_tr"/>
    <property type="match status" value="1"/>
</dbReference>
<dbReference type="OrthoDB" id="4540492at2759"/>
<dbReference type="RefSeq" id="XP_015200239.1">
    <property type="nucleotide sequence ID" value="XM_015344753.1"/>
</dbReference>
<dbReference type="PROSITE" id="PS00216">
    <property type="entry name" value="SUGAR_TRANSPORT_1"/>
    <property type="match status" value="1"/>
</dbReference>
<dbReference type="eggNOG" id="KOG0569">
    <property type="taxonomic scope" value="Eukaryota"/>
</dbReference>
<dbReference type="InterPro" id="IPR020846">
    <property type="entry name" value="MFS_dom"/>
</dbReference>
<comment type="subcellular location">
    <subcellularLocation>
        <location evidence="1">Membrane</location>
        <topology evidence="1">Multi-pass membrane protein</topology>
    </subcellularLocation>
</comment>
<dbReference type="InterPro" id="IPR005829">
    <property type="entry name" value="Sugar_transporter_CS"/>
</dbReference>
<name>W5MUU4_LEPOC</name>
<evidence type="ECO:0000256" key="5">
    <source>
        <dbReference type="RuleBase" id="RU003346"/>
    </source>
</evidence>
<feature type="transmembrane region" description="Helical" evidence="7">
    <location>
        <begin position="175"/>
        <end position="195"/>
    </location>
</feature>
<dbReference type="HOGENOM" id="CLU_001265_30_5_1"/>
<dbReference type="RefSeq" id="XP_015200240.1">
    <property type="nucleotide sequence ID" value="XM_015344754.1"/>
</dbReference>
<dbReference type="NCBIfam" id="TIGR00879">
    <property type="entry name" value="SP"/>
    <property type="match status" value="1"/>
</dbReference>
<feature type="transmembrane region" description="Helical" evidence="7">
    <location>
        <begin position="26"/>
        <end position="45"/>
    </location>
</feature>
<dbReference type="InterPro" id="IPR003663">
    <property type="entry name" value="Sugar/inositol_transpt"/>
</dbReference>
<accession>W5MUU4</accession>
<feature type="transmembrane region" description="Helical" evidence="7">
    <location>
        <begin position="142"/>
        <end position="163"/>
    </location>
</feature>
<evidence type="ECO:0000256" key="1">
    <source>
        <dbReference type="ARBA" id="ARBA00004141"/>
    </source>
</evidence>
<feature type="transmembrane region" description="Helical" evidence="7">
    <location>
        <begin position="82"/>
        <end position="106"/>
    </location>
</feature>
<keyword evidence="2 7" id="KW-0812">Transmembrane</keyword>
<dbReference type="EMBL" id="AHAT01001175">
    <property type="status" value="NOT_ANNOTATED_CDS"/>
    <property type="molecule type" value="Genomic_DNA"/>
</dbReference>
<evidence type="ECO:0000256" key="7">
    <source>
        <dbReference type="SAM" id="Phobius"/>
    </source>
</evidence>
<dbReference type="InterPro" id="IPR005828">
    <property type="entry name" value="MFS_sugar_transport-like"/>
</dbReference>
<dbReference type="PANTHER" id="PTHR23503:SF35">
    <property type="entry name" value="SOLUTE CARRIER FAMILY 2, FACILITATED GLUCOSE TRANSPORTER MEMBER 9"/>
    <property type="match status" value="1"/>
</dbReference>
<dbReference type="AlphaFoldDB" id="W5MUU4"/>
<keyword evidence="10" id="KW-1185">Reference proteome</keyword>
<dbReference type="GO" id="GO:0055056">
    <property type="term" value="F:D-glucose transmembrane transporter activity"/>
    <property type="evidence" value="ECO:0000318"/>
    <property type="project" value="GO_Central"/>
</dbReference>
<dbReference type="GO" id="GO:0046323">
    <property type="term" value="P:D-glucose import"/>
    <property type="evidence" value="ECO:0000318"/>
    <property type="project" value="GO_Central"/>
</dbReference>
<comment type="similarity">
    <text evidence="5">Belongs to the major facilitator superfamily. Sugar transporter (TC 2.A.1.1) family.</text>
</comment>
<evidence type="ECO:0000256" key="3">
    <source>
        <dbReference type="ARBA" id="ARBA00022989"/>
    </source>
</evidence>
<dbReference type="PROSITE" id="PS50850">
    <property type="entry name" value="MFS"/>
    <property type="match status" value="1"/>
</dbReference>
<dbReference type="PROSITE" id="PS00217">
    <property type="entry name" value="SUGAR_TRANSPORT_2"/>
    <property type="match status" value="1"/>
</dbReference>
<feature type="transmembrane region" description="Helical" evidence="7">
    <location>
        <begin position="423"/>
        <end position="444"/>
    </location>
</feature>
<dbReference type="CTD" id="798023"/>
<dbReference type="CDD" id="cd17432">
    <property type="entry name" value="MFS_GLUT_Class2"/>
    <property type="match status" value="1"/>
</dbReference>
<dbReference type="InterPro" id="IPR036259">
    <property type="entry name" value="MFS_trans_sf"/>
</dbReference>
<feature type="region of interest" description="Disordered" evidence="6">
    <location>
        <begin position="517"/>
        <end position="536"/>
    </location>
</feature>